<reference evidence="1" key="1">
    <citation type="submission" date="2025-08" db="UniProtKB">
        <authorList>
            <consortium name="Ensembl"/>
        </authorList>
    </citation>
    <scope>IDENTIFICATION</scope>
</reference>
<name>A0A672NTA5_SINGR</name>
<accession>A0A672NTA5</accession>
<organism evidence="1 2">
    <name type="scientific">Sinocyclocheilus grahami</name>
    <name type="common">Dianchi golden-line fish</name>
    <name type="synonym">Barbus grahami</name>
    <dbReference type="NCBI Taxonomy" id="75366"/>
    <lineage>
        <taxon>Eukaryota</taxon>
        <taxon>Metazoa</taxon>
        <taxon>Chordata</taxon>
        <taxon>Craniata</taxon>
        <taxon>Vertebrata</taxon>
        <taxon>Euteleostomi</taxon>
        <taxon>Actinopterygii</taxon>
        <taxon>Neopterygii</taxon>
        <taxon>Teleostei</taxon>
        <taxon>Ostariophysi</taxon>
        <taxon>Cypriniformes</taxon>
        <taxon>Cyprinidae</taxon>
        <taxon>Cyprininae</taxon>
        <taxon>Sinocyclocheilus</taxon>
    </lineage>
</organism>
<dbReference type="InParanoid" id="A0A672NTA5"/>
<reference evidence="1" key="2">
    <citation type="submission" date="2025-09" db="UniProtKB">
        <authorList>
            <consortium name="Ensembl"/>
        </authorList>
    </citation>
    <scope>IDENTIFICATION</scope>
</reference>
<dbReference type="Proteomes" id="UP000472262">
    <property type="component" value="Unassembled WGS sequence"/>
</dbReference>
<dbReference type="AlphaFoldDB" id="A0A672NTA5"/>
<keyword evidence="2" id="KW-1185">Reference proteome</keyword>
<dbReference type="Ensembl" id="ENSSGRT00000057694.1">
    <property type="protein sequence ID" value="ENSSGRP00000053999.1"/>
    <property type="gene ID" value="ENSSGRG00000028445.1"/>
</dbReference>
<proteinExistence type="predicted"/>
<protein>
    <submittedName>
        <fullName evidence="1">Uncharacterized protein</fullName>
    </submittedName>
</protein>
<sequence>MQKYAARDLIFFQYAGTKYSGMIKAPADEAVEGVENHLEVSLSLPDNSKQLLCVSKQPQIVFPYALIWLFR</sequence>
<evidence type="ECO:0000313" key="2">
    <source>
        <dbReference type="Proteomes" id="UP000472262"/>
    </source>
</evidence>
<evidence type="ECO:0000313" key="1">
    <source>
        <dbReference type="Ensembl" id="ENSSGRP00000053999.1"/>
    </source>
</evidence>